<dbReference type="SMART" id="SM00326">
    <property type="entry name" value="SH3"/>
    <property type="match status" value="1"/>
</dbReference>
<dbReference type="SUPFAM" id="SSF50044">
    <property type="entry name" value="SH3-domain"/>
    <property type="match status" value="1"/>
</dbReference>
<comment type="caution">
    <text evidence="5">The sequence shown here is derived from an EMBL/GenBank/DDBJ whole genome shotgun (WGS) entry which is preliminary data.</text>
</comment>
<dbReference type="PANTHER" id="PTHR45929">
    <property type="entry name" value="JAK PATHWAY SIGNAL TRANSDUCTION ADAPTOR MOLECULE"/>
    <property type="match status" value="1"/>
</dbReference>
<evidence type="ECO:0000313" key="6">
    <source>
        <dbReference type="Proteomes" id="UP000613580"/>
    </source>
</evidence>
<dbReference type="GO" id="GO:0016787">
    <property type="term" value="F:hydrolase activity"/>
    <property type="evidence" value="ECO:0007669"/>
    <property type="project" value="UniProtKB-KW"/>
</dbReference>
<name>A0A8H6TGB7_MYCCL</name>
<dbReference type="GO" id="GO:0043328">
    <property type="term" value="P:protein transport to vacuole involved in ubiquitin-dependent protein catabolic process via the multivesicular body sorting pathway"/>
    <property type="evidence" value="ECO:0007669"/>
    <property type="project" value="TreeGrafter"/>
</dbReference>
<dbReference type="PRINTS" id="PR00499">
    <property type="entry name" value="P67PHOX"/>
</dbReference>
<dbReference type="CDD" id="cd00174">
    <property type="entry name" value="SH3"/>
    <property type="match status" value="1"/>
</dbReference>
<dbReference type="Gene3D" id="2.30.30.40">
    <property type="entry name" value="SH3 Domains"/>
    <property type="match status" value="1"/>
</dbReference>
<evidence type="ECO:0000313" key="5">
    <source>
        <dbReference type="EMBL" id="KAF7317010.1"/>
    </source>
</evidence>
<dbReference type="InterPro" id="IPR001452">
    <property type="entry name" value="SH3_domain"/>
</dbReference>
<dbReference type="InterPro" id="IPR036028">
    <property type="entry name" value="SH3-like_dom_sf"/>
</dbReference>
<dbReference type="PROSITE" id="PS50002">
    <property type="entry name" value="SH3"/>
    <property type="match status" value="1"/>
</dbReference>
<dbReference type="OrthoDB" id="5983572at2759"/>
<evidence type="ECO:0000256" key="3">
    <source>
        <dbReference type="SAM" id="MobiDB-lite"/>
    </source>
</evidence>
<dbReference type="EMBL" id="JACAZE010000005">
    <property type="protein sequence ID" value="KAF7317010.1"/>
    <property type="molecule type" value="Genomic_DNA"/>
</dbReference>
<dbReference type="GO" id="GO:0033565">
    <property type="term" value="C:ESCRT-0 complex"/>
    <property type="evidence" value="ECO:0007669"/>
    <property type="project" value="TreeGrafter"/>
</dbReference>
<accession>A0A8H6TGB7</accession>
<gene>
    <name evidence="5" type="ORF">HMN09_00435400</name>
</gene>
<organism evidence="5 6">
    <name type="scientific">Mycena chlorophos</name>
    <name type="common">Agaric fungus</name>
    <name type="synonym">Agaricus chlorophos</name>
    <dbReference type="NCBI Taxonomy" id="658473"/>
    <lineage>
        <taxon>Eukaryota</taxon>
        <taxon>Fungi</taxon>
        <taxon>Dikarya</taxon>
        <taxon>Basidiomycota</taxon>
        <taxon>Agaricomycotina</taxon>
        <taxon>Agaricomycetes</taxon>
        <taxon>Agaricomycetidae</taxon>
        <taxon>Agaricales</taxon>
        <taxon>Marasmiineae</taxon>
        <taxon>Mycenaceae</taxon>
        <taxon>Mycena</taxon>
    </lineage>
</organism>
<evidence type="ECO:0000256" key="1">
    <source>
        <dbReference type="ARBA" id="ARBA00022443"/>
    </source>
</evidence>
<dbReference type="PRINTS" id="PR00452">
    <property type="entry name" value="SH3DOMAIN"/>
</dbReference>
<dbReference type="AlphaFoldDB" id="A0A8H6TGB7"/>
<keyword evidence="6" id="KW-1185">Reference proteome</keyword>
<dbReference type="Pfam" id="PF14604">
    <property type="entry name" value="SH3_9"/>
    <property type="match status" value="1"/>
</dbReference>
<dbReference type="Proteomes" id="UP000613580">
    <property type="component" value="Unassembled WGS sequence"/>
</dbReference>
<keyword evidence="1 2" id="KW-0728">SH3 domain</keyword>
<dbReference type="PANTHER" id="PTHR45929:SF3">
    <property type="entry name" value="JAK PATHWAY SIGNAL TRANSDUCTION ADAPTOR MOLECULE"/>
    <property type="match status" value="1"/>
</dbReference>
<feature type="domain" description="SH3" evidence="4">
    <location>
        <begin position="57"/>
        <end position="118"/>
    </location>
</feature>
<evidence type="ECO:0000259" key="4">
    <source>
        <dbReference type="PROSITE" id="PS50002"/>
    </source>
</evidence>
<feature type="compositionally biased region" description="Pro residues" evidence="3">
    <location>
        <begin position="174"/>
        <end position="189"/>
    </location>
</feature>
<dbReference type="FunFam" id="2.30.30.40:FF:000072">
    <property type="entry name" value="Unconventional Myosin IB"/>
    <property type="match status" value="1"/>
</dbReference>
<dbReference type="InterPro" id="IPR050670">
    <property type="entry name" value="STAM"/>
</dbReference>
<evidence type="ECO:0000256" key="2">
    <source>
        <dbReference type="PROSITE-ProRule" id="PRU00192"/>
    </source>
</evidence>
<keyword evidence="5" id="KW-0378">Hydrolase</keyword>
<proteinExistence type="predicted"/>
<reference evidence="5" key="1">
    <citation type="submission" date="2020-05" db="EMBL/GenBank/DDBJ databases">
        <title>Mycena genomes resolve the evolution of fungal bioluminescence.</title>
        <authorList>
            <person name="Tsai I.J."/>
        </authorList>
    </citation>
    <scope>NUCLEOTIDE SEQUENCE</scope>
    <source>
        <strain evidence="5">110903Hualien_Pintung</strain>
    </source>
</reference>
<sequence length="257" mass="26898">MDAALDLILSQTRQNILFLIDHNKLSPSDGRVILDKLDAPNASGLEARTANLSLGNPTPTRARALWGFNEHATNPNDLSFRPGDIIYIKAETNPDWWTGEFNGREGLFPANYVEKLPWDEKASMPAAAFPSGPPGPVYAPPRGPAPGVGGYLPPGPPAGPYPGNGGYQPGYQQGPPPMSMGYGQPPPPQSGYTNYAPPPMNNVVPQQTTQAAAPPPIPPKKGKFGGQLGSNLANSAVSGLGFGAGSAVGSDIVNHLF</sequence>
<protein>
    <submittedName>
        <fullName evidence="5">Peptide hydrolase</fullName>
    </submittedName>
</protein>
<feature type="region of interest" description="Disordered" evidence="3">
    <location>
        <begin position="148"/>
        <end position="224"/>
    </location>
</feature>